<proteinExistence type="predicted"/>
<protein>
    <submittedName>
        <fullName evidence="1">Uncharacterized protein</fullName>
    </submittedName>
</protein>
<accession>A0A850QFX2</accession>
<evidence type="ECO:0000313" key="1">
    <source>
        <dbReference type="EMBL" id="NVO79392.1"/>
    </source>
</evidence>
<sequence>MVKHTKLGITIQTYSSVEENMLAPNDRTPNVVIQLAGISNKGKQRIKQHGSAWRVIFRRDTVLFSTQRGPWLMVVPDSHGDTSEASRWVHALFDANFKVMP</sequence>
<evidence type="ECO:0000313" key="2">
    <source>
        <dbReference type="Proteomes" id="UP000588051"/>
    </source>
</evidence>
<dbReference type="EMBL" id="JABXYJ010000014">
    <property type="protein sequence ID" value="NVO79392.1"/>
    <property type="molecule type" value="Genomic_DNA"/>
</dbReference>
<gene>
    <name evidence="1" type="ORF">HV832_16355</name>
</gene>
<dbReference type="AlphaFoldDB" id="A0A850QFX2"/>
<keyword evidence="2" id="KW-1185">Reference proteome</keyword>
<comment type="caution">
    <text evidence="1">The sequence shown here is derived from an EMBL/GenBank/DDBJ whole genome shotgun (WGS) entry which is preliminary data.</text>
</comment>
<name>A0A850QFX2_9BURK</name>
<organism evidence="1 2">
    <name type="scientific">Undibacterium oligocarboniphilum</name>
    <dbReference type="NCBI Taxonomy" id="666702"/>
    <lineage>
        <taxon>Bacteria</taxon>
        <taxon>Pseudomonadati</taxon>
        <taxon>Pseudomonadota</taxon>
        <taxon>Betaproteobacteria</taxon>
        <taxon>Burkholderiales</taxon>
        <taxon>Oxalobacteraceae</taxon>
        <taxon>Undibacterium</taxon>
    </lineage>
</organism>
<reference evidence="1 2" key="1">
    <citation type="submission" date="2020-06" db="EMBL/GenBank/DDBJ databases">
        <authorList>
            <person name="Qiu C."/>
            <person name="Liu Z."/>
        </authorList>
    </citation>
    <scope>NUCLEOTIDE SEQUENCE [LARGE SCALE GENOMIC DNA]</scope>
    <source>
        <strain evidence="1 2">EM 1</strain>
    </source>
</reference>
<dbReference type="Proteomes" id="UP000588051">
    <property type="component" value="Unassembled WGS sequence"/>
</dbReference>
<dbReference type="RefSeq" id="WP_176805028.1">
    <property type="nucleotide sequence ID" value="NZ_JABXYJ010000014.1"/>
</dbReference>